<evidence type="ECO:0000313" key="3">
    <source>
        <dbReference type="EMBL" id="PNH12283.1"/>
    </source>
</evidence>
<comment type="caution">
    <text evidence="3">The sequence shown here is derived from an EMBL/GenBank/DDBJ whole genome shotgun (WGS) entry which is preliminary data.</text>
</comment>
<reference evidence="3 4" key="1">
    <citation type="journal article" date="2017" name="Mol. Biol. Evol.">
        <title>The 4-celled Tetrabaena socialis nuclear genome reveals the essential components for genetic control of cell number at the origin of multicellularity in the volvocine lineage.</title>
        <authorList>
            <person name="Featherston J."/>
            <person name="Arakaki Y."/>
            <person name="Hanschen E.R."/>
            <person name="Ferris P.J."/>
            <person name="Michod R.E."/>
            <person name="Olson B.J.S.C."/>
            <person name="Nozaki H."/>
            <person name="Durand P.M."/>
        </authorList>
    </citation>
    <scope>NUCLEOTIDE SEQUENCE [LARGE SCALE GENOMIC DNA]</scope>
    <source>
        <strain evidence="3 4">NIES-571</strain>
    </source>
</reference>
<evidence type="ECO:0000313" key="4">
    <source>
        <dbReference type="Proteomes" id="UP000236333"/>
    </source>
</evidence>
<dbReference type="SUPFAM" id="SSF55021">
    <property type="entry name" value="ACT-like"/>
    <property type="match status" value="1"/>
</dbReference>
<dbReference type="EMBL" id="PGGS01000011">
    <property type="protein sequence ID" value="PNH12283.1"/>
    <property type="molecule type" value="Genomic_DNA"/>
</dbReference>
<feature type="domain" description="ACT" evidence="2">
    <location>
        <begin position="32"/>
        <end position="68"/>
    </location>
</feature>
<gene>
    <name evidence="3" type="ORF">TSOC_000782</name>
</gene>
<feature type="region of interest" description="Disordered" evidence="1">
    <location>
        <begin position="1"/>
        <end position="25"/>
    </location>
</feature>
<protein>
    <submittedName>
        <fullName evidence="3">Formyltetrahydrofolate deformylase</fullName>
    </submittedName>
</protein>
<keyword evidence="4" id="KW-1185">Reference proteome</keyword>
<dbReference type="Pfam" id="PF01842">
    <property type="entry name" value="ACT"/>
    <property type="match status" value="1"/>
</dbReference>
<evidence type="ECO:0000259" key="2">
    <source>
        <dbReference type="Pfam" id="PF01842"/>
    </source>
</evidence>
<sequence>MPSAPQPSATASSTAGSATAASSPPASYTANLLLQCPDQKGVIAAVSQLLYGFGCNISSSDQGRDLERLVLARALRWHLDDRVIIHNNKTIVFED</sequence>
<name>A0A2J8AID7_9CHLO</name>
<dbReference type="AlphaFoldDB" id="A0A2J8AID7"/>
<dbReference type="Gene3D" id="3.30.70.260">
    <property type="match status" value="1"/>
</dbReference>
<organism evidence="3 4">
    <name type="scientific">Tetrabaena socialis</name>
    <dbReference type="NCBI Taxonomy" id="47790"/>
    <lineage>
        <taxon>Eukaryota</taxon>
        <taxon>Viridiplantae</taxon>
        <taxon>Chlorophyta</taxon>
        <taxon>core chlorophytes</taxon>
        <taxon>Chlorophyceae</taxon>
        <taxon>CS clade</taxon>
        <taxon>Chlamydomonadales</taxon>
        <taxon>Tetrabaenaceae</taxon>
        <taxon>Tetrabaena</taxon>
    </lineage>
</organism>
<dbReference type="InterPro" id="IPR002912">
    <property type="entry name" value="ACT_dom"/>
</dbReference>
<dbReference type="OrthoDB" id="4239773at2759"/>
<proteinExistence type="predicted"/>
<dbReference type="InterPro" id="IPR045865">
    <property type="entry name" value="ACT-like_dom_sf"/>
</dbReference>
<dbReference type="Proteomes" id="UP000236333">
    <property type="component" value="Unassembled WGS sequence"/>
</dbReference>
<accession>A0A2J8AID7</accession>
<evidence type="ECO:0000256" key="1">
    <source>
        <dbReference type="SAM" id="MobiDB-lite"/>
    </source>
</evidence>